<dbReference type="EMBL" id="CP058554">
    <property type="protein sequence ID" value="QMV74228.1"/>
    <property type="molecule type" value="Genomic_DNA"/>
</dbReference>
<keyword evidence="1" id="KW-0809">Transit peptide</keyword>
<evidence type="ECO:0000256" key="1">
    <source>
        <dbReference type="ARBA" id="ARBA00022946"/>
    </source>
</evidence>
<keyword evidence="4" id="KW-1185">Reference proteome</keyword>
<dbReference type="RefSeq" id="WP_182323691.1">
    <property type="nucleotide sequence ID" value="NZ_CP058554.1"/>
</dbReference>
<gene>
    <name evidence="3" type="ORF">HS961_16070</name>
</gene>
<dbReference type="NCBIfam" id="TIGR03317">
    <property type="entry name" value="ygfZ_signature"/>
    <property type="match status" value="1"/>
</dbReference>
<protein>
    <submittedName>
        <fullName evidence="3">Folate-binding protein YgfZ</fullName>
    </submittedName>
</protein>
<sequence>MTQAIQGHLSLQHLGVIRAEGDDAASFLQGQLSHDVQLLPVGQARLAAFLSAKGRMQASFVVIKRSAGEFWLITSRDVLPATLKRLSMFVMRAKCKLSDATDAVQLLGLAGDAVPAEARSLAPWQVLALGDASVVRLYAAEGESRALLAAPAASALPAQISASPAIAPEAWHLSAVQAGVALITTPVVDAFVPQMLNFESVDGVSFKKGCYPGQEVVARSQFRGTLKRRMYRLSAAEQPQVGQEVFAASDDSQPVGTVVQAAASASGFEALVSMQIAAASEPLHLGSSTGAALQILALPYALKEDI</sequence>
<dbReference type="SUPFAM" id="SSF103025">
    <property type="entry name" value="Folate-binding domain"/>
    <property type="match status" value="1"/>
</dbReference>
<dbReference type="Pfam" id="PF01571">
    <property type="entry name" value="GCV_T"/>
    <property type="match status" value="1"/>
</dbReference>
<dbReference type="Proteomes" id="UP000515240">
    <property type="component" value="Chromosome"/>
</dbReference>
<dbReference type="KEGG" id="cpis:HS961_16070"/>
<dbReference type="InterPro" id="IPR006222">
    <property type="entry name" value="GCVT_N"/>
</dbReference>
<proteinExistence type="predicted"/>
<dbReference type="PIRSF" id="PIRSF006487">
    <property type="entry name" value="GcvT"/>
    <property type="match status" value="1"/>
</dbReference>
<organism evidence="3 4">
    <name type="scientific">Comamonas piscis</name>
    <dbReference type="NCBI Taxonomy" id="1562974"/>
    <lineage>
        <taxon>Bacteria</taxon>
        <taxon>Pseudomonadati</taxon>
        <taxon>Pseudomonadota</taxon>
        <taxon>Betaproteobacteria</taxon>
        <taxon>Burkholderiales</taxon>
        <taxon>Comamonadaceae</taxon>
        <taxon>Comamonas</taxon>
    </lineage>
</organism>
<evidence type="ECO:0000259" key="2">
    <source>
        <dbReference type="Pfam" id="PF01571"/>
    </source>
</evidence>
<dbReference type="AlphaFoldDB" id="A0A7G5EJQ3"/>
<dbReference type="Gene3D" id="3.30.1360.120">
    <property type="entry name" value="Probable tRNA modification gtpase trme, domain 1"/>
    <property type="match status" value="1"/>
</dbReference>
<dbReference type="InterPro" id="IPR045179">
    <property type="entry name" value="YgfZ/GcvT"/>
</dbReference>
<name>A0A7G5EJQ3_9BURK</name>
<evidence type="ECO:0000313" key="4">
    <source>
        <dbReference type="Proteomes" id="UP000515240"/>
    </source>
</evidence>
<accession>A0A7G5EJQ3</accession>
<dbReference type="InterPro" id="IPR017703">
    <property type="entry name" value="YgfZ/GCV_T_CS"/>
</dbReference>
<dbReference type="PANTHER" id="PTHR22602:SF0">
    <property type="entry name" value="TRANSFERASE CAF17, MITOCHONDRIAL-RELATED"/>
    <property type="match status" value="1"/>
</dbReference>
<dbReference type="GO" id="GO:0016226">
    <property type="term" value="P:iron-sulfur cluster assembly"/>
    <property type="evidence" value="ECO:0007669"/>
    <property type="project" value="TreeGrafter"/>
</dbReference>
<dbReference type="PANTHER" id="PTHR22602">
    <property type="entry name" value="TRANSFERASE CAF17, MITOCHONDRIAL-RELATED"/>
    <property type="match status" value="1"/>
</dbReference>
<evidence type="ECO:0000313" key="3">
    <source>
        <dbReference type="EMBL" id="QMV74228.1"/>
    </source>
</evidence>
<reference evidence="3 4" key="1">
    <citation type="journal article" date="2020" name="G3 (Bethesda)">
        <title>CeMbio - The Caenorhabditis elegans Microbiome Resource.</title>
        <authorList>
            <person name="Dirksen P."/>
            <person name="Assie A."/>
            <person name="Zimmermann J."/>
            <person name="Zhang F."/>
            <person name="Tietje A.M."/>
            <person name="Marsh S.A."/>
            <person name="Felix M.A."/>
            <person name="Shapira M."/>
            <person name="Kaleta C."/>
            <person name="Schulenburg H."/>
            <person name="Samuel B."/>
        </authorList>
    </citation>
    <scope>NUCLEOTIDE SEQUENCE [LARGE SCALE GENOMIC DNA]</scope>
    <source>
        <strain evidence="3 4">BIGb0172</strain>
    </source>
</reference>
<dbReference type="InterPro" id="IPR027266">
    <property type="entry name" value="TrmE/GcvT-like"/>
</dbReference>
<feature type="domain" description="GCVT N-terminal" evidence="2">
    <location>
        <begin position="11"/>
        <end position="111"/>
    </location>
</feature>